<gene>
    <name evidence="7" type="ORF">KAK03_04720</name>
</gene>
<evidence type="ECO:0000256" key="1">
    <source>
        <dbReference type="ARBA" id="ARBA00004613"/>
    </source>
</evidence>
<dbReference type="Proteomes" id="UP000676246">
    <property type="component" value="Unassembled WGS sequence"/>
</dbReference>
<protein>
    <submittedName>
        <fullName evidence="7">Autotransporter-associated beta strand repeat-containing protein</fullName>
    </submittedName>
</protein>
<keyword evidence="8" id="KW-1185">Reference proteome</keyword>
<dbReference type="Gene3D" id="3.30.160.710">
    <property type="match status" value="2"/>
</dbReference>
<comment type="caution">
    <text evidence="7">The sequence shown here is derived from an EMBL/GenBank/DDBJ whole genome shotgun (WGS) entry which is preliminary data.</text>
</comment>
<dbReference type="InterPro" id="IPR012332">
    <property type="entry name" value="Autotransporter_pectin_lyase_C"/>
</dbReference>
<dbReference type="NCBIfam" id="TIGR02601">
    <property type="entry name" value="autotrns_rpt"/>
    <property type="match status" value="11"/>
</dbReference>
<feature type="domain" description="Filamentous haemagglutinin FhaB/tRNA nuclease CdiA-like TPS" evidence="6">
    <location>
        <begin position="44"/>
        <end position="157"/>
    </location>
</feature>
<name>A0A940Y4S7_9BURK</name>
<dbReference type="GO" id="GO:0005576">
    <property type="term" value="C:extracellular region"/>
    <property type="evidence" value="ECO:0007669"/>
    <property type="project" value="UniProtKB-SubCell"/>
</dbReference>
<evidence type="ECO:0000313" key="7">
    <source>
        <dbReference type="EMBL" id="MBQ0929782.1"/>
    </source>
</evidence>
<dbReference type="InterPro" id="IPR013425">
    <property type="entry name" value="Autotrns_rpt"/>
</dbReference>
<dbReference type="NCBIfam" id="TIGR01901">
    <property type="entry name" value="adhes_NPXG"/>
    <property type="match status" value="1"/>
</dbReference>
<dbReference type="PANTHER" id="PTHR12338:SF8">
    <property type="entry name" value="HEME_HEMOPEXIN-BINDING PROTEIN"/>
    <property type="match status" value="1"/>
</dbReference>
<dbReference type="SUPFAM" id="SSF51126">
    <property type="entry name" value="Pectin lyase-like"/>
    <property type="match status" value="6"/>
</dbReference>
<dbReference type="Pfam" id="PF12951">
    <property type="entry name" value="PATR"/>
    <property type="match status" value="13"/>
</dbReference>
<evidence type="ECO:0000256" key="2">
    <source>
        <dbReference type="ARBA" id="ARBA00022525"/>
    </source>
</evidence>
<feature type="signal peptide" evidence="5">
    <location>
        <begin position="1"/>
        <end position="44"/>
    </location>
</feature>
<dbReference type="Gene3D" id="2.160.20.20">
    <property type="match status" value="3"/>
</dbReference>
<organism evidence="7 8">
    <name type="scientific">Ideonella alba</name>
    <dbReference type="NCBI Taxonomy" id="2824118"/>
    <lineage>
        <taxon>Bacteria</taxon>
        <taxon>Pseudomonadati</taxon>
        <taxon>Pseudomonadota</taxon>
        <taxon>Betaproteobacteria</taxon>
        <taxon>Burkholderiales</taxon>
        <taxon>Sphaerotilaceae</taxon>
        <taxon>Ideonella</taxon>
    </lineage>
</organism>
<feature type="chain" id="PRO_5037312808" evidence="5">
    <location>
        <begin position="45"/>
        <end position="2347"/>
    </location>
</feature>
<dbReference type="RefSeq" id="WP_210852031.1">
    <property type="nucleotide sequence ID" value="NZ_JAGQDD010000002.1"/>
</dbReference>
<keyword evidence="3 5" id="KW-0732">Signal</keyword>
<accession>A0A940Y4S7</accession>
<dbReference type="Pfam" id="PF18676">
    <property type="entry name" value="MBG_2"/>
    <property type="match status" value="3"/>
</dbReference>
<feature type="region of interest" description="Disordered" evidence="4">
    <location>
        <begin position="1"/>
        <end position="22"/>
    </location>
</feature>
<dbReference type="InterPro" id="IPR012334">
    <property type="entry name" value="Pectin_lyas_fold"/>
</dbReference>
<dbReference type="Pfam" id="PF05860">
    <property type="entry name" value="TPS"/>
    <property type="match status" value="1"/>
</dbReference>
<dbReference type="InterPro" id="IPR050909">
    <property type="entry name" value="Bact_Autotransporter_VF"/>
</dbReference>
<dbReference type="PANTHER" id="PTHR12338">
    <property type="entry name" value="AUTOTRANSPORTER"/>
    <property type="match status" value="1"/>
</dbReference>
<feature type="compositionally biased region" description="Low complexity" evidence="4">
    <location>
        <begin position="8"/>
        <end position="22"/>
    </location>
</feature>
<evidence type="ECO:0000313" key="8">
    <source>
        <dbReference type="Proteomes" id="UP000676246"/>
    </source>
</evidence>
<dbReference type="Gene3D" id="2.160.20.10">
    <property type="entry name" value="Single-stranded right-handed beta-helix, Pectin lyase-like"/>
    <property type="match status" value="1"/>
</dbReference>
<dbReference type="InterPro" id="IPR008638">
    <property type="entry name" value="FhaB/CdiA-like_TPS"/>
</dbReference>
<evidence type="ECO:0000256" key="3">
    <source>
        <dbReference type="ARBA" id="ARBA00022729"/>
    </source>
</evidence>
<dbReference type="InterPro" id="IPR011050">
    <property type="entry name" value="Pectin_lyase_fold/virulence"/>
</dbReference>
<dbReference type="EMBL" id="JAGQDD010000002">
    <property type="protein sequence ID" value="MBQ0929782.1"/>
    <property type="molecule type" value="Genomic_DNA"/>
</dbReference>
<keyword evidence="2" id="KW-0964">Secreted</keyword>
<evidence type="ECO:0000256" key="4">
    <source>
        <dbReference type="SAM" id="MobiDB-lite"/>
    </source>
</evidence>
<evidence type="ECO:0000256" key="5">
    <source>
        <dbReference type="SAM" id="SignalP"/>
    </source>
</evidence>
<proteinExistence type="predicted"/>
<sequence length="2347" mass="226375">MRHHHRPASAARASHGSAGTTPRLRPTAWAAAWLLAGALQPAQAAPLPTGARVVAGQVQVGTAQAGTLTLQQTSDRAIVNWLQFDIGADQQVRIVQPGAGAALLNRVTGDTPSTLAGRLQADGQVFLVNPNGISVSPGGRLQATGLVLSTLDISDTDFLANRLVFRGLGDSATVTQAGQIQVAPGGFAALLGGRVSNSGQIQVPMGRVGLGAGEHLTLDLGGNGFLQVAVPSRSALGAALIEHSGQISADGGLVQMQAAAAREAARQAVNLSGVVEARTVSGRAGAIELGGGDGAVWVGGRLDASGPSQQGGQITVTGREIALQGATLDASGAHGGGRIRVGGERQGGGTLPRAQNTTVDSATTLNADARTQGNGGEVVVWADGRTDFAGRISARGAGASGHGGDAEVSGRTQLRYVGQTDLRAADDARSGRTGTLLLDPYDVTISSAADSGAGFSASANDTVINTTTLQNALATANVTVSTGSGGTQSGQITVASALNWSANTTLTLDAAAGVAVNAAITNTGAGSGLTLQAAGSAGITGTGALANSGSLSFNQHNAAANSSYAGAISGTGSVTKAGSGILSLTGTNSYSGLTSVSEGTLQLSGTGKLGSGSINLSSGATLLFNTSAHNNSGTLLSNSISGAGTLQVAGAAATQLVRMSGSLSGLTGTLQVDTGARANLESTNLGSATAAFVVNGLLATQTTGATYQLGSLAGSGTVSQGGGTTNTVLEIGANGQSTTFSGNIGNCCDSTSVKKLGTGTWTLTGAQTYTGSTTISAGTLQVGAGGTSGALNGSSIVNNAALVYNRSDNVSIGNAISGSGSLTQSGSGTLTLTGSNTYSGTTTINAGTLQVGAGSTTGTLGSGSVINHGTLSVNRSNALTVANAISGTGALTKSGAGTLTLTGANTYSGATAVTSGTVKAGSTGAFSAASAFTTSSGVVVDLAGYDNSMGSLSGSGTLTNNGAAVATLTMGGNNASTTFAGVMQDGSAAFALAKTGSGTLALSGTNTFTGLTTISGGTLQFGDGGSFGKLGSGNVLNNSVLAFDRTVSLTVSNAISGTGSLVKNNSNTITLAGSNSYTGTTTISAGTLQVGSGGTSGTLGTGSVSNDAALVFNRSDALTVGADIGGSGTLTKSGAGTLTLTGTNTYAGTTTINAGTLQVGQGGTAGTLGSGAVANSGALVFNRSDAMSVAGAISGSGSLTQAGSGTLSLSGASSYSGSTTVTQGTLRLTGSGRLGAGSYSGLSVAGGSLFEFASSAAQTLSSISGAGTLTHSGSGTLTLSGTPSFTGIYNLNGPTVISGASNLAKAGLGYASAVNIGGYVTLAGGNNSFLGYQSDASATTVVTLNAGGTLYNPGATIHLTNGITFNGGTLASGPTNSTFTTYGSYTFDKAVTVTANSTASALNLALNAGGSGVDVVVSPGATLTVSGTIDRPTFGGGADLRLLGGGTLLLQSANSFTGATTVTQGTLRLTGSGQLGAGSYSSLSVASGALFEYASSAAQTLSSISGAGTLTHSGAGTLTLSGTPSFTGIYNLNGPTVISGAANLAKAGLGYASAVNIGGYVTLAGGDNSFLGYLGDSTATTVVTLNPGGTLYNPGTTIHLTNGITFNGGTLASGPTNSTFTTYGSYTFDKAVTVTASSTASAVNMALNSGSGVDVVVSPGATLTVSGSIDHVTNGGGASLRLLGGGTLLLQSANSFTGATTVSAGTLKLGHAGALASSSAVTVDGTLDLNGQAPSIASLAGSGTVTNSGASAATLTAGDGGASTTFSGVIQDGAGSVALTKTGSGTLTLSGAHSYSGATTVDGGTLALSGSWDRSGATATVAVAAGATLSGAGTLSASTLQVSGAGSVHLSGSNAIHQLGTSGTVGTLSLNNAASLAVGAITSTGPITVSTSGGHADLTLTQALHSDASGDAVVLSAGGRFINQAGASAITTGAGGRFLVYSNDWEADTVGGLSAGHLYHRSYASHGPGTITQSGSQLVYSRQPILTVTAQDASRVYGDANPLLSASLTGLVNGDSAAAAYSGSAALGTSASALSGVGDYTITASAGSLASAQGYGFVYVPGTLAVTPRPITISAQSASRIYGNANPALGYTVGGLGLVNGDGLTGALATAATSGSDVGSYAITQGSLAASPNYALSFSGSQLAVTPRTIIVSAAAQSRTYGEANPTLGYSIGGLGLVGGDALTGSLTTTADLRSHVGTYAIEQGSLTASANYSLQFEGSALQVTPRTLTISAAPVLKPRGTALDPAQIQPVVSGLASFDQIASIDWQSPGAGPASAAGRYALSAVGVSGIPLQDYRLVTPATVLEVQADPASTTISPALAGGGCDAWSRAGERRAGGCTLGGGAAH</sequence>
<dbReference type="SMART" id="SM00912">
    <property type="entry name" value="Haemagg_act"/>
    <property type="match status" value="1"/>
</dbReference>
<dbReference type="InterPro" id="IPR041286">
    <property type="entry name" value="MBG_2"/>
</dbReference>
<reference evidence="7 8" key="1">
    <citation type="submission" date="2021-04" db="EMBL/GenBank/DDBJ databases">
        <title>The genome sequence of Ideonella sp. 3Y2.</title>
        <authorList>
            <person name="Liu Y."/>
        </authorList>
    </citation>
    <scope>NUCLEOTIDE SEQUENCE [LARGE SCALE GENOMIC DNA]</scope>
    <source>
        <strain evidence="7 8">3Y2</strain>
    </source>
</reference>
<comment type="subcellular location">
    <subcellularLocation>
        <location evidence="1">Secreted</location>
    </subcellularLocation>
</comment>
<evidence type="ECO:0000259" key="6">
    <source>
        <dbReference type="SMART" id="SM00912"/>
    </source>
</evidence>